<name>A0A564YAQ1_HYMDI</name>
<accession>A0A564YAQ1</accession>
<feature type="region of interest" description="Disordered" evidence="1">
    <location>
        <begin position="162"/>
        <end position="185"/>
    </location>
</feature>
<proteinExistence type="predicted"/>
<feature type="domain" description="DUF7083" evidence="2">
    <location>
        <begin position="9"/>
        <end position="79"/>
    </location>
</feature>
<evidence type="ECO:0000313" key="4">
    <source>
        <dbReference type="Proteomes" id="UP000321570"/>
    </source>
</evidence>
<keyword evidence="4" id="KW-1185">Reference proteome</keyword>
<dbReference type="EMBL" id="CABIJS010000123">
    <property type="protein sequence ID" value="VUZ44365.1"/>
    <property type="molecule type" value="Genomic_DNA"/>
</dbReference>
<evidence type="ECO:0000256" key="1">
    <source>
        <dbReference type="SAM" id="MobiDB-lite"/>
    </source>
</evidence>
<dbReference type="Proteomes" id="UP000321570">
    <property type="component" value="Unassembled WGS sequence"/>
</dbReference>
<dbReference type="InterPro" id="IPR055510">
    <property type="entry name" value="DUF7083"/>
</dbReference>
<organism evidence="3 4">
    <name type="scientific">Hymenolepis diminuta</name>
    <name type="common">Rat tapeworm</name>
    <dbReference type="NCBI Taxonomy" id="6216"/>
    <lineage>
        <taxon>Eukaryota</taxon>
        <taxon>Metazoa</taxon>
        <taxon>Spiralia</taxon>
        <taxon>Lophotrochozoa</taxon>
        <taxon>Platyhelminthes</taxon>
        <taxon>Cestoda</taxon>
        <taxon>Eucestoda</taxon>
        <taxon>Cyclophyllidea</taxon>
        <taxon>Hymenolepididae</taxon>
        <taxon>Hymenolepis</taxon>
    </lineage>
</organism>
<dbReference type="Pfam" id="PF23309">
    <property type="entry name" value="DUF7083"/>
    <property type="match status" value="1"/>
</dbReference>
<protein>
    <recommendedName>
        <fullName evidence="2">DUF7083 domain-containing protein</fullName>
    </recommendedName>
</protein>
<evidence type="ECO:0000313" key="3">
    <source>
        <dbReference type="EMBL" id="VUZ44365.1"/>
    </source>
</evidence>
<dbReference type="AlphaFoldDB" id="A0A564YAQ1"/>
<gene>
    <name evidence="3" type="ORF">WMSIL1_LOCUS4506</name>
</gene>
<feature type="compositionally biased region" description="Polar residues" evidence="1">
    <location>
        <begin position="166"/>
        <end position="181"/>
    </location>
</feature>
<sequence length="240" mass="28527">MFYQSQNCAFHYESSVGEIFTTWYARIRDIYENRIAGLPNKTKINTLLRKFSQSDHDLYLAYLLPLSLKDLTFEETIEKRFECLNLAIREGEDIHKYAATVNRMCNAFSYGLLKEDQFRCLVLIQGVYSPCYAEICLRLLSLLDKNPDIILHHLIKKPEIDRPLENNPTPQLQPQRQHTYPNNNNNNNKPRCRFCGDFHFNRDCLFNKHRCQDWNFCQHKEGFCQTTTVNRPQERSKHLR</sequence>
<evidence type="ECO:0000259" key="2">
    <source>
        <dbReference type="Pfam" id="PF23309"/>
    </source>
</evidence>
<reference evidence="3 4" key="1">
    <citation type="submission" date="2019-07" db="EMBL/GenBank/DDBJ databases">
        <authorList>
            <person name="Jastrzebski P J."/>
            <person name="Paukszto L."/>
            <person name="Jastrzebski P J."/>
        </authorList>
    </citation>
    <scope>NUCLEOTIDE SEQUENCE [LARGE SCALE GENOMIC DNA]</scope>
    <source>
        <strain evidence="3 4">WMS-il1</strain>
    </source>
</reference>